<sequence length="132" mass="15354">MGQVELRLVHVYKPEENKVIEIITNQLARTARTIADLYKKRWDIELFFKAIKQNLQIKTFVGTSENAVKSQIYIALITYLLLHPIVRAVAKKKHAFSNFVEKIRICLSFHLTLDHIYNQVDKGAKRTKKTTS</sequence>
<dbReference type="InterPro" id="IPR012337">
    <property type="entry name" value="RNaseH-like_sf"/>
</dbReference>
<dbReference type="Pfam" id="PF01609">
    <property type="entry name" value="DDE_Tnp_1"/>
    <property type="match status" value="1"/>
</dbReference>
<dbReference type="AlphaFoldDB" id="A0A3B0UB93"/>
<dbReference type="InterPro" id="IPR002559">
    <property type="entry name" value="Transposase_11"/>
</dbReference>
<dbReference type="GO" id="GO:0006313">
    <property type="term" value="P:DNA transposition"/>
    <property type="evidence" value="ECO:0007669"/>
    <property type="project" value="InterPro"/>
</dbReference>
<dbReference type="PANTHER" id="PTHR33258">
    <property type="entry name" value="TRANSPOSASE INSL FOR INSERTION SEQUENCE ELEMENT IS186A-RELATED"/>
    <property type="match status" value="1"/>
</dbReference>
<proteinExistence type="predicted"/>
<protein>
    <submittedName>
        <fullName evidence="2">Mobile element protein</fullName>
    </submittedName>
</protein>
<reference evidence="2" key="1">
    <citation type="submission" date="2018-06" db="EMBL/GenBank/DDBJ databases">
        <authorList>
            <person name="Zhirakovskaya E."/>
        </authorList>
    </citation>
    <scope>NUCLEOTIDE SEQUENCE</scope>
</reference>
<feature type="domain" description="Transposase IS4-like" evidence="1">
    <location>
        <begin position="24"/>
        <end position="81"/>
    </location>
</feature>
<evidence type="ECO:0000313" key="2">
    <source>
        <dbReference type="EMBL" id="VAW16736.1"/>
    </source>
</evidence>
<gene>
    <name evidence="2" type="ORF">MNBD_BACTEROID03-22</name>
</gene>
<organism evidence="2">
    <name type="scientific">hydrothermal vent metagenome</name>
    <dbReference type="NCBI Taxonomy" id="652676"/>
    <lineage>
        <taxon>unclassified sequences</taxon>
        <taxon>metagenomes</taxon>
        <taxon>ecological metagenomes</taxon>
    </lineage>
</organism>
<dbReference type="PANTHER" id="PTHR33258:SF1">
    <property type="entry name" value="TRANSPOSASE INSL FOR INSERTION SEQUENCE ELEMENT IS186A-RELATED"/>
    <property type="match status" value="1"/>
</dbReference>
<evidence type="ECO:0000259" key="1">
    <source>
        <dbReference type="Pfam" id="PF01609"/>
    </source>
</evidence>
<dbReference type="EMBL" id="UOEL01000135">
    <property type="protein sequence ID" value="VAW16736.1"/>
    <property type="molecule type" value="Genomic_DNA"/>
</dbReference>
<name>A0A3B0UB93_9ZZZZ</name>
<accession>A0A3B0UB93</accession>
<dbReference type="GO" id="GO:0004803">
    <property type="term" value="F:transposase activity"/>
    <property type="evidence" value="ECO:0007669"/>
    <property type="project" value="InterPro"/>
</dbReference>
<dbReference type="Gene3D" id="3.90.350.10">
    <property type="entry name" value="Transposase Inhibitor Protein From Tn5, Chain A, domain 1"/>
    <property type="match status" value="1"/>
</dbReference>
<dbReference type="SUPFAM" id="SSF53098">
    <property type="entry name" value="Ribonuclease H-like"/>
    <property type="match status" value="1"/>
</dbReference>
<dbReference type="GO" id="GO:0003677">
    <property type="term" value="F:DNA binding"/>
    <property type="evidence" value="ECO:0007669"/>
    <property type="project" value="InterPro"/>
</dbReference>